<feature type="domain" description="Putative restriction endonuclease" evidence="1">
    <location>
        <begin position="17"/>
        <end position="176"/>
    </location>
</feature>
<evidence type="ECO:0000259" key="1">
    <source>
        <dbReference type="Pfam" id="PF05685"/>
    </source>
</evidence>
<dbReference type="InterPro" id="IPR011335">
    <property type="entry name" value="Restrct_endonuc-II-like"/>
</dbReference>
<keyword evidence="3" id="KW-1185">Reference proteome</keyword>
<reference evidence="2 3" key="1">
    <citation type="submission" date="2013-06" db="EMBL/GenBank/DDBJ databases">
        <title>Draft genome sequence of Thauera terpenica.</title>
        <authorList>
            <person name="Liu B."/>
            <person name="Frostegard A.H."/>
            <person name="Shapleigh J.P."/>
        </authorList>
    </citation>
    <scope>NUCLEOTIDE SEQUENCE [LARGE SCALE GENOMIC DNA]</scope>
    <source>
        <strain evidence="2 3">58Eu</strain>
    </source>
</reference>
<comment type="caution">
    <text evidence="2">The sequence shown here is derived from an EMBL/GenBank/DDBJ whole genome shotgun (WGS) entry which is preliminary data.</text>
</comment>
<name>S9ZPH9_9RHOO</name>
<dbReference type="SUPFAM" id="SSF52980">
    <property type="entry name" value="Restriction endonuclease-like"/>
    <property type="match status" value="1"/>
</dbReference>
<dbReference type="PATRIC" id="fig|1348657.5.peg.2068"/>
<sequence>MTKEQALPQPTPAFTAADYLRWEAEQLDKHEYLRGETFAMGGASRRYVTISGNVFSALDDALEGTPCRAYMADMKVQAAADEAYFYPDVLVTCDPADHRADQFMRAPKLIVEVLSPATAAYDRGEKFAAYRRIASLTDFVLIDPDHRRIEHYRRIKDSRWELQEVEPEQALLLQSLEVSIAWQRVFRNAD</sequence>
<dbReference type="STRING" id="1348657.M622_15985"/>
<dbReference type="CDD" id="cd06260">
    <property type="entry name" value="DUF820-like"/>
    <property type="match status" value="1"/>
</dbReference>
<dbReference type="EMBL" id="ATJV01000057">
    <property type="protein sequence ID" value="EPZ15432.1"/>
    <property type="molecule type" value="Genomic_DNA"/>
</dbReference>
<dbReference type="Proteomes" id="UP000015455">
    <property type="component" value="Unassembled WGS sequence"/>
</dbReference>
<dbReference type="AlphaFoldDB" id="S9ZPH9"/>
<dbReference type="RefSeq" id="WP_021249490.1">
    <property type="nucleotide sequence ID" value="NZ_ATJV01000057.1"/>
</dbReference>
<protein>
    <recommendedName>
        <fullName evidence="1">Putative restriction endonuclease domain-containing protein</fullName>
    </recommendedName>
</protein>
<proteinExistence type="predicted"/>
<dbReference type="InterPro" id="IPR012296">
    <property type="entry name" value="Nuclease_put_TT1808"/>
</dbReference>
<evidence type="ECO:0000313" key="3">
    <source>
        <dbReference type="Proteomes" id="UP000015455"/>
    </source>
</evidence>
<dbReference type="InterPro" id="IPR008538">
    <property type="entry name" value="Uma2"/>
</dbReference>
<dbReference type="eggNOG" id="COG4636">
    <property type="taxonomic scope" value="Bacteria"/>
</dbReference>
<gene>
    <name evidence="2" type="ORF">M622_15985</name>
</gene>
<organism evidence="2 3">
    <name type="scientific">Thauera terpenica 58Eu</name>
    <dbReference type="NCBI Taxonomy" id="1348657"/>
    <lineage>
        <taxon>Bacteria</taxon>
        <taxon>Pseudomonadati</taxon>
        <taxon>Pseudomonadota</taxon>
        <taxon>Betaproteobacteria</taxon>
        <taxon>Rhodocyclales</taxon>
        <taxon>Zoogloeaceae</taxon>
        <taxon>Thauera</taxon>
    </lineage>
</organism>
<dbReference type="PANTHER" id="PTHR36558">
    <property type="entry name" value="GLR1098 PROTEIN"/>
    <property type="match status" value="1"/>
</dbReference>
<evidence type="ECO:0000313" key="2">
    <source>
        <dbReference type="EMBL" id="EPZ15432.1"/>
    </source>
</evidence>
<dbReference type="Gene3D" id="3.90.1570.10">
    <property type="entry name" value="tt1808, chain A"/>
    <property type="match status" value="1"/>
</dbReference>
<dbReference type="PANTHER" id="PTHR36558:SF1">
    <property type="entry name" value="RESTRICTION ENDONUCLEASE DOMAIN-CONTAINING PROTEIN-RELATED"/>
    <property type="match status" value="1"/>
</dbReference>
<accession>S9ZPH9</accession>
<dbReference type="Pfam" id="PF05685">
    <property type="entry name" value="Uma2"/>
    <property type="match status" value="1"/>
</dbReference>